<sequence>MAAVNLMRRFAYQAIITLSNDLVAAFTPVHAPRVSFDYARIRTASDLLLEADNYVKNLASPSCSALLLNRVALGRPGRMVHNFTNLTAPPPGYDSVAGEPGFDLNYEECVVYNDDAIRPNYLIVYTTPEGKSDKYPDEERDDVINQLSSNQWAFTGFADEYAFLREMHRAYTSLALGFRQSPHFN</sequence>
<dbReference type="HOGENOM" id="CLU_1461344_0_0_1"/>
<name>J4ICH3_9APHY</name>
<dbReference type="Gene3D" id="3.90.228.10">
    <property type="match status" value="1"/>
</dbReference>
<keyword evidence="2" id="KW-1185">Reference proteome</keyword>
<dbReference type="STRING" id="599839.J4ICH3"/>
<evidence type="ECO:0000313" key="2">
    <source>
        <dbReference type="Proteomes" id="UP000006352"/>
    </source>
</evidence>
<dbReference type="RefSeq" id="XP_012185694.1">
    <property type="nucleotide sequence ID" value="XM_012330304.1"/>
</dbReference>
<dbReference type="OrthoDB" id="9514740at2759"/>
<evidence type="ECO:0000313" key="1">
    <source>
        <dbReference type="EMBL" id="CCM06411.1"/>
    </source>
</evidence>
<dbReference type="Proteomes" id="UP000006352">
    <property type="component" value="Unassembled WGS sequence"/>
</dbReference>
<proteinExistence type="predicted"/>
<dbReference type="EMBL" id="HE797321">
    <property type="protein sequence ID" value="CCM06411.1"/>
    <property type="molecule type" value="Genomic_DNA"/>
</dbReference>
<dbReference type="GeneID" id="24101311"/>
<dbReference type="AlphaFoldDB" id="J4ICH3"/>
<organism evidence="1 2">
    <name type="scientific">Fibroporia radiculosa</name>
    <dbReference type="NCBI Taxonomy" id="599839"/>
    <lineage>
        <taxon>Eukaryota</taxon>
        <taxon>Fungi</taxon>
        <taxon>Dikarya</taxon>
        <taxon>Basidiomycota</taxon>
        <taxon>Agaricomycotina</taxon>
        <taxon>Agaricomycetes</taxon>
        <taxon>Polyporales</taxon>
        <taxon>Fibroporiaceae</taxon>
        <taxon>Fibroporia</taxon>
    </lineage>
</organism>
<reference evidence="1 2" key="1">
    <citation type="journal article" date="2012" name="Appl. Environ. Microbiol.">
        <title>Short-read sequencing for genomic analysis of the brown rot fungus Fibroporia radiculosa.</title>
        <authorList>
            <person name="Tang J.D."/>
            <person name="Perkins A.D."/>
            <person name="Sonstegard T.S."/>
            <person name="Schroeder S.G."/>
            <person name="Burgess S.C."/>
            <person name="Diehl S.V."/>
        </authorList>
    </citation>
    <scope>NUCLEOTIDE SEQUENCE [LARGE SCALE GENOMIC DNA]</scope>
    <source>
        <strain evidence="1 2">TFFH 294</strain>
    </source>
</reference>
<gene>
    <name evidence="1" type="ORF">FIBRA_08672</name>
</gene>
<dbReference type="InParanoid" id="J4ICH3"/>
<protein>
    <submittedName>
        <fullName evidence="1">Uncharacterized protein</fullName>
    </submittedName>
</protein>
<dbReference type="SUPFAM" id="SSF56399">
    <property type="entry name" value="ADP-ribosylation"/>
    <property type="match status" value="1"/>
</dbReference>
<accession>J4ICH3</accession>